<feature type="signal peptide" evidence="1">
    <location>
        <begin position="1"/>
        <end position="18"/>
    </location>
</feature>
<protein>
    <recommendedName>
        <fullName evidence="4">Hydrophobin</fullName>
    </recommendedName>
</protein>
<evidence type="ECO:0000313" key="2">
    <source>
        <dbReference type="EMBL" id="KAK4095704.1"/>
    </source>
</evidence>
<evidence type="ECO:0000256" key="1">
    <source>
        <dbReference type="SAM" id="SignalP"/>
    </source>
</evidence>
<comment type="caution">
    <text evidence="2">The sequence shown here is derived from an EMBL/GenBank/DDBJ whole genome shotgun (WGS) entry which is preliminary data.</text>
</comment>
<sequence length="94" mass="9733">MQYSSIFTILALAMTATAAPSEKAVRHGSSDDTIASCNSSTANVCCDGAANCILQIIHVGTKSCTGTAYCCESNVLQGRSLTLVNVQANCNKVL</sequence>
<keyword evidence="1" id="KW-0732">Signal</keyword>
<feature type="chain" id="PRO_5043004913" description="Hydrophobin" evidence="1">
    <location>
        <begin position="19"/>
        <end position="94"/>
    </location>
</feature>
<reference evidence="2" key="2">
    <citation type="submission" date="2023-05" db="EMBL/GenBank/DDBJ databases">
        <authorList>
            <consortium name="Lawrence Berkeley National Laboratory"/>
            <person name="Steindorff A."/>
            <person name="Hensen N."/>
            <person name="Bonometti L."/>
            <person name="Westerberg I."/>
            <person name="Brannstrom I.O."/>
            <person name="Guillou S."/>
            <person name="Cros-Aarteil S."/>
            <person name="Calhoun S."/>
            <person name="Haridas S."/>
            <person name="Kuo A."/>
            <person name="Mondo S."/>
            <person name="Pangilinan J."/>
            <person name="Riley R."/>
            <person name="Labutti K."/>
            <person name="Andreopoulos B."/>
            <person name="Lipzen A."/>
            <person name="Chen C."/>
            <person name="Yanf M."/>
            <person name="Daum C."/>
            <person name="Ng V."/>
            <person name="Clum A."/>
            <person name="Ohm R."/>
            <person name="Martin F."/>
            <person name="Silar P."/>
            <person name="Natvig D."/>
            <person name="Lalanne C."/>
            <person name="Gautier V."/>
            <person name="Ament-Velasquez S.L."/>
            <person name="Kruys A."/>
            <person name="Hutchinson M.I."/>
            <person name="Powell A.J."/>
            <person name="Barry K."/>
            <person name="Miller A.N."/>
            <person name="Grigoriev I.V."/>
            <person name="Debuchy R."/>
            <person name="Gladieux P."/>
            <person name="Thoren M.H."/>
            <person name="Johannesson H."/>
        </authorList>
    </citation>
    <scope>NUCLEOTIDE SEQUENCE</scope>
    <source>
        <strain evidence="2">CBS 757.83</strain>
    </source>
</reference>
<dbReference type="Proteomes" id="UP001305647">
    <property type="component" value="Unassembled WGS sequence"/>
</dbReference>
<accession>A0AAN6PS50</accession>
<organism evidence="2 3">
    <name type="scientific">Parathielavia hyrcaniae</name>
    <dbReference type="NCBI Taxonomy" id="113614"/>
    <lineage>
        <taxon>Eukaryota</taxon>
        <taxon>Fungi</taxon>
        <taxon>Dikarya</taxon>
        <taxon>Ascomycota</taxon>
        <taxon>Pezizomycotina</taxon>
        <taxon>Sordariomycetes</taxon>
        <taxon>Sordariomycetidae</taxon>
        <taxon>Sordariales</taxon>
        <taxon>Chaetomiaceae</taxon>
        <taxon>Parathielavia</taxon>
    </lineage>
</organism>
<name>A0AAN6PS50_9PEZI</name>
<evidence type="ECO:0000313" key="3">
    <source>
        <dbReference type="Proteomes" id="UP001305647"/>
    </source>
</evidence>
<evidence type="ECO:0008006" key="4">
    <source>
        <dbReference type="Google" id="ProtNLM"/>
    </source>
</evidence>
<gene>
    <name evidence="2" type="ORF">N658DRAFT_511838</name>
</gene>
<reference evidence="2" key="1">
    <citation type="journal article" date="2023" name="Mol. Phylogenet. Evol.">
        <title>Genome-scale phylogeny and comparative genomics of the fungal order Sordariales.</title>
        <authorList>
            <person name="Hensen N."/>
            <person name="Bonometti L."/>
            <person name="Westerberg I."/>
            <person name="Brannstrom I.O."/>
            <person name="Guillou S."/>
            <person name="Cros-Aarteil S."/>
            <person name="Calhoun S."/>
            <person name="Haridas S."/>
            <person name="Kuo A."/>
            <person name="Mondo S."/>
            <person name="Pangilinan J."/>
            <person name="Riley R."/>
            <person name="LaButti K."/>
            <person name="Andreopoulos B."/>
            <person name="Lipzen A."/>
            <person name="Chen C."/>
            <person name="Yan M."/>
            <person name="Daum C."/>
            <person name="Ng V."/>
            <person name="Clum A."/>
            <person name="Steindorff A."/>
            <person name="Ohm R.A."/>
            <person name="Martin F."/>
            <person name="Silar P."/>
            <person name="Natvig D.O."/>
            <person name="Lalanne C."/>
            <person name="Gautier V."/>
            <person name="Ament-Velasquez S.L."/>
            <person name="Kruys A."/>
            <person name="Hutchinson M.I."/>
            <person name="Powell A.J."/>
            <person name="Barry K."/>
            <person name="Miller A.N."/>
            <person name="Grigoriev I.V."/>
            <person name="Debuchy R."/>
            <person name="Gladieux P."/>
            <person name="Hiltunen Thoren M."/>
            <person name="Johannesson H."/>
        </authorList>
    </citation>
    <scope>NUCLEOTIDE SEQUENCE</scope>
    <source>
        <strain evidence="2">CBS 757.83</strain>
    </source>
</reference>
<dbReference type="AlphaFoldDB" id="A0AAN6PS50"/>
<keyword evidence="3" id="KW-1185">Reference proteome</keyword>
<dbReference type="EMBL" id="MU863810">
    <property type="protein sequence ID" value="KAK4095704.1"/>
    <property type="molecule type" value="Genomic_DNA"/>
</dbReference>
<proteinExistence type="predicted"/>